<dbReference type="EMBL" id="MSLT01000023">
    <property type="protein sequence ID" value="OUD12637.1"/>
    <property type="molecule type" value="Genomic_DNA"/>
</dbReference>
<protein>
    <recommendedName>
        <fullName evidence="2">DUF58 domain-containing protein</fullName>
    </recommendedName>
</protein>
<sequence length="445" mass="51125">MRRFLFHNFRLIFAIDIWVRQRFTLAGKLVLGGLVAASVFGVDTRQTFAYQLFSLLLALLLLAILGSWFSRLKLTAQRELPRFLTVGEPFDYRVLLTNHTSSLQQGLLLSEQIKQNPPTFAQFSQIREKNQWRQNWFDNYVGYPRWLWLISLNRGANVEPKLLPPLPPKGTLAVSLRILPLRRGFIHFDRLKLARTDPLGLFNALHFFSLPERLLVLPYRYPIPPLNFSGSRKYQKGGVNLAMSVGDAEEFMSLREYRPGDPLRHIHWRSFARLGKPVVKEYQDEFFVRHALILDTFNDYYYEPRFEQAVSIAASFACAPRSHEILLDLMFVGSEAHCFTSGRGLAPVSKLLEILACVEMSKEPNLEHLYPLLNQHLHSLSACICVLLNWDEQRRSFIQWLRAKNIQFLAVILSQDPESDADAQSVGVKVLNSEQLASELAALTV</sequence>
<evidence type="ECO:0000259" key="2">
    <source>
        <dbReference type="Pfam" id="PF01882"/>
    </source>
</evidence>
<feature type="transmembrane region" description="Helical" evidence="1">
    <location>
        <begin position="23"/>
        <end position="42"/>
    </location>
</feature>
<dbReference type="AlphaFoldDB" id="A0A251X6T1"/>
<dbReference type="Pfam" id="PF01882">
    <property type="entry name" value="DUF58"/>
    <property type="match status" value="1"/>
</dbReference>
<feature type="transmembrane region" description="Helical" evidence="1">
    <location>
        <begin position="48"/>
        <end position="69"/>
    </location>
</feature>
<comment type="caution">
    <text evidence="3">The sequence shown here is derived from an EMBL/GenBank/DDBJ whole genome shotgun (WGS) entry which is preliminary data.</text>
</comment>
<reference evidence="3 4" key="1">
    <citation type="submission" date="2016-12" db="EMBL/GenBank/DDBJ databases">
        <title>Thioflexothrix psekupsii D3 genome sequencing and assembly.</title>
        <authorList>
            <person name="Fomenkov A."/>
            <person name="Vincze T."/>
            <person name="Grabovich M."/>
            <person name="Anton B.P."/>
            <person name="Dubinina G."/>
            <person name="Orlova M."/>
            <person name="Belousova E."/>
            <person name="Roberts R.J."/>
        </authorList>
    </citation>
    <scope>NUCLEOTIDE SEQUENCE [LARGE SCALE GENOMIC DNA]</scope>
    <source>
        <strain evidence="3">D3</strain>
    </source>
</reference>
<dbReference type="RefSeq" id="WP_176329914.1">
    <property type="nucleotide sequence ID" value="NZ_MSLT01000023.1"/>
</dbReference>
<feature type="domain" description="DUF58" evidence="2">
    <location>
        <begin position="254"/>
        <end position="356"/>
    </location>
</feature>
<evidence type="ECO:0000256" key="1">
    <source>
        <dbReference type="SAM" id="Phobius"/>
    </source>
</evidence>
<dbReference type="Proteomes" id="UP000194798">
    <property type="component" value="Unassembled WGS sequence"/>
</dbReference>
<keyword evidence="1" id="KW-0812">Transmembrane</keyword>
<name>A0A251X6T1_9GAMM</name>
<gene>
    <name evidence="3" type="ORF">TPSD3_16300</name>
</gene>
<keyword evidence="1" id="KW-1133">Transmembrane helix</keyword>
<organism evidence="3 4">
    <name type="scientific">Thioflexithrix psekupsensis</name>
    <dbReference type="NCBI Taxonomy" id="1570016"/>
    <lineage>
        <taxon>Bacteria</taxon>
        <taxon>Pseudomonadati</taxon>
        <taxon>Pseudomonadota</taxon>
        <taxon>Gammaproteobacteria</taxon>
        <taxon>Thiotrichales</taxon>
        <taxon>Thioflexithrix</taxon>
    </lineage>
</organism>
<proteinExistence type="predicted"/>
<accession>A0A251X6T1</accession>
<evidence type="ECO:0000313" key="3">
    <source>
        <dbReference type="EMBL" id="OUD12637.1"/>
    </source>
</evidence>
<dbReference type="PANTHER" id="PTHR34351">
    <property type="entry name" value="SLR1927 PROTEIN-RELATED"/>
    <property type="match status" value="1"/>
</dbReference>
<keyword evidence="4" id="KW-1185">Reference proteome</keyword>
<dbReference type="PANTHER" id="PTHR34351:SF1">
    <property type="entry name" value="SLR1927 PROTEIN"/>
    <property type="match status" value="1"/>
</dbReference>
<evidence type="ECO:0000313" key="4">
    <source>
        <dbReference type="Proteomes" id="UP000194798"/>
    </source>
</evidence>
<dbReference type="InterPro" id="IPR002881">
    <property type="entry name" value="DUF58"/>
</dbReference>
<keyword evidence="1" id="KW-0472">Membrane</keyword>